<dbReference type="GO" id="GO:0020037">
    <property type="term" value="F:heme binding"/>
    <property type="evidence" value="ECO:0007669"/>
    <property type="project" value="InterPro"/>
</dbReference>
<dbReference type="SUPFAM" id="SSF48264">
    <property type="entry name" value="Cytochrome P450"/>
    <property type="match status" value="1"/>
</dbReference>
<protein>
    <recommendedName>
        <fullName evidence="8">Cytochrome P450</fullName>
    </recommendedName>
</protein>
<keyword evidence="2" id="KW-0479">Metal-binding</keyword>
<dbReference type="InterPro" id="IPR002401">
    <property type="entry name" value="Cyt_P450_E_grp-I"/>
</dbReference>
<keyword evidence="5" id="KW-1133">Transmembrane helix</keyword>
<name>A0A835KTS1_9POAL</name>
<dbReference type="PRINTS" id="PR00463">
    <property type="entry name" value="EP450I"/>
</dbReference>
<evidence type="ECO:0000256" key="3">
    <source>
        <dbReference type="ARBA" id="ARBA00023002"/>
    </source>
</evidence>
<dbReference type="AlphaFoldDB" id="A0A835KTS1"/>
<dbReference type="InterPro" id="IPR050651">
    <property type="entry name" value="Plant_Cytochrome_P450_Monoox"/>
</dbReference>
<accession>A0A835KTS1</accession>
<dbReference type="OrthoDB" id="694341at2759"/>
<feature type="transmembrane region" description="Helical" evidence="5">
    <location>
        <begin position="6"/>
        <end position="25"/>
    </location>
</feature>
<evidence type="ECO:0000313" key="7">
    <source>
        <dbReference type="Proteomes" id="UP000636709"/>
    </source>
</evidence>
<dbReference type="Pfam" id="PF00067">
    <property type="entry name" value="p450"/>
    <property type="match status" value="1"/>
</dbReference>
<evidence type="ECO:0000256" key="2">
    <source>
        <dbReference type="ARBA" id="ARBA00022723"/>
    </source>
</evidence>
<keyword evidence="5" id="KW-0812">Transmembrane</keyword>
<dbReference type="Gene3D" id="1.10.630.10">
    <property type="entry name" value="Cytochrome P450"/>
    <property type="match status" value="1"/>
</dbReference>
<keyword evidence="3" id="KW-0560">Oxidoreductase</keyword>
<keyword evidence="7" id="KW-1185">Reference proteome</keyword>
<dbReference type="InterPro" id="IPR001128">
    <property type="entry name" value="Cyt_P450"/>
</dbReference>
<keyword evidence="1" id="KW-0349">Heme</keyword>
<reference evidence="6" key="1">
    <citation type="submission" date="2020-07" db="EMBL/GenBank/DDBJ databases">
        <title>Genome sequence and genetic diversity analysis of an under-domesticated orphan crop, white fonio (Digitaria exilis).</title>
        <authorList>
            <person name="Bennetzen J.L."/>
            <person name="Chen S."/>
            <person name="Ma X."/>
            <person name="Wang X."/>
            <person name="Yssel A.E.J."/>
            <person name="Chaluvadi S.R."/>
            <person name="Johnson M."/>
            <person name="Gangashetty P."/>
            <person name="Hamidou F."/>
            <person name="Sanogo M.D."/>
            <person name="Zwaenepoel A."/>
            <person name="Wallace J."/>
            <person name="Van De Peer Y."/>
            <person name="Van Deynze A."/>
        </authorList>
    </citation>
    <scope>NUCLEOTIDE SEQUENCE</scope>
    <source>
        <tissue evidence="6">Leaves</tissue>
    </source>
</reference>
<keyword evidence="5" id="KW-0472">Membrane</keyword>
<evidence type="ECO:0000256" key="4">
    <source>
        <dbReference type="ARBA" id="ARBA00023004"/>
    </source>
</evidence>
<dbReference type="FunFam" id="1.10.630.10:FF:000104">
    <property type="entry name" value="Cytochrome P450 family 81 subfamily D polypeptide 8"/>
    <property type="match status" value="1"/>
</dbReference>
<comment type="caution">
    <text evidence="6">The sequence shown here is derived from an EMBL/GenBank/DDBJ whole genome shotgun (WGS) entry which is preliminary data.</text>
</comment>
<dbReference type="GO" id="GO:0005506">
    <property type="term" value="F:iron ion binding"/>
    <property type="evidence" value="ECO:0007669"/>
    <property type="project" value="InterPro"/>
</dbReference>
<dbReference type="InterPro" id="IPR036396">
    <property type="entry name" value="Cyt_P450_sf"/>
</dbReference>
<proteinExistence type="predicted"/>
<evidence type="ECO:0000256" key="5">
    <source>
        <dbReference type="SAM" id="Phobius"/>
    </source>
</evidence>
<gene>
    <name evidence="6" type="ORF">HU200_004336</name>
</gene>
<keyword evidence="4" id="KW-0408">Iron</keyword>
<dbReference type="EMBL" id="JACEFO010000302">
    <property type="protein sequence ID" value="KAF8775563.1"/>
    <property type="molecule type" value="Genomic_DNA"/>
</dbReference>
<dbReference type="GO" id="GO:0004497">
    <property type="term" value="F:monooxygenase activity"/>
    <property type="evidence" value="ECO:0007669"/>
    <property type="project" value="InterPro"/>
</dbReference>
<evidence type="ECO:0000313" key="6">
    <source>
        <dbReference type="EMBL" id="KAF8775563.1"/>
    </source>
</evidence>
<dbReference type="PANTHER" id="PTHR47947">
    <property type="entry name" value="CYTOCHROME P450 82C3-RELATED"/>
    <property type="match status" value="1"/>
</dbReference>
<dbReference type="Proteomes" id="UP000636709">
    <property type="component" value="Unassembled WGS sequence"/>
</dbReference>
<dbReference type="PANTHER" id="PTHR47947:SF53">
    <property type="entry name" value="CYTOCHROME P450"/>
    <property type="match status" value="1"/>
</dbReference>
<organism evidence="6 7">
    <name type="scientific">Digitaria exilis</name>
    <dbReference type="NCBI Taxonomy" id="1010633"/>
    <lineage>
        <taxon>Eukaryota</taxon>
        <taxon>Viridiplantae</taxon>
        <taxon>Streptophyta</taxon>
        <taxon>Embryophyta</taxon>
        <taxon>Tracheophyta</taxon>
        <taxon>Spermatophyta</taxon>
        <taxon>Magnoliopsida</taxon>
        <taxon>Liliopsida</taxon>
        <taxon>Poales</taxon>
        <taxon>Poaceae</taxon>
        <taxon>PACMAD clade</taxon>
        <taxon>Panicoideae</taxon>
        <taxon>Panicodae</taxon>
        <taxon>Paniceae</taxon>
        <taxon>Anthephorinae</taxon>
        <taxon>Digitaria</taxon>
    </lineage>
</organism>
<evidence type="ECO:0000256" key="1">
    <source>
        <dbReference type="ARBA" id="ARBA00022617"/>
    </source>
</evidence>
<sequence length="347" mass="38711">MEPAAYVSILFLSFLFLFSLHCLLGRRHRKINDTKTTQRRLPPSPPAIPVLGHLHLLGKPIHATLARLAERYGPVFSLRLGSRHAVVVSSANLARECFTEHDVTFANRPRFPTLELVSFGGATLPACSYGPYWRNLRRVATVHLLSAHRVSSMLPVISGEVRAMVRRMYRSSAATPGGAARVELKRRLFEVSLSALMETIARRKTSRGVGEADADDTDMSPEAQELMKALDVFIPLLSAANKWDYLPVLRWLDVFGVRRKIMAAVGARDAFLRRLIDAERRRFEDEDHGSDGEKKSMIGVLLSLQKSEPEVYTDTTIMALCTVSASILHLCSPCISHYAQISFASRT</sequence>
<evidence type="ECO:0008006" key="8">
    <source>
        <dbReference type="Google" id="ProtNLM"/>
    </source>
</evidence>
<dbReference type="GO" id="GO:0016705">
    <property type="term" value="F:oxidoreductase activity, acting on paired donors, with incorporation or reduction of molecular oxygen"/>
    <property type="evidence" value="ECO:0007669"/>
    <property type="project" value="InterPro"/>
</dbReference>